<feature type="domain" description="D-alanyl-D-alanine carboxypeptidase-like core" evidence="1">
    <location>
        <begin position="52"/>
        <end position="180"/>
    </location>
</feature>
<keyword evidence="2" id="KW-0645">Protease</keyword>
<dbReference type="Pfam" id="PF02557">
    <property type="entry name" value="VanY"/>
    <property type="match status" value="1"/>
</dbReference>
<dbReference type="Gene3D" id="3.30.1380.10">
    <property type="match status" value="1"/>
</dbReference>
<keyword evidence="2" id="KW-0121">Carboxypeptidase</keyword>
<sequence length="201" mass="22078">MKSDAAGVQTVKDPDSTTVLVNKHFALPADYKPKDMVFPDVPFLFKEKIEKREMRQEAAHALEALFAAAKQDGIRLAGVSAYRSFTTQKVLFAHYAEQSGKANAITYSAAPGTSEHETGLAIDLSGSDGKCAAQDCFADTKEAAWLAANAPAYGYIIRYPKGKESITGYQYEPWHIRYVGTKVSKEIASKGLTLEEYLKQE</sequence>
<evidence type="ECO:0000313" key="2">
    <source>
        <dbReference type="EMBL" id="KEQ26314.1"/>
    </source>
</evidence>
<name>A0A081P6J1_9BACL</name>
<dbReference type="PANTHER" id="PTHR34385">
    <property type="entry name" value="D-ALANYL-D-ALANINE CARBOXYPEPTIDASE"/>
    <property type="match status" value="1"/>
</dbReference>
<dbReference type="GO" id="GO:0004180">
    <property type="term" value="F:carboxypeptidase activity"/>
    <property type="evidence" value="ECO:0007669"/>
    <property type="project" value="UniProtKB-KW"/>
</dbReference>
<comment type="caution">
    <text evidence="2">The sequence shown here is derived from an EMBL/GenBank/DDBJ whole genome shotgun (WGS) entry which is preliminary data.</text>
</comment>
<dbReference type="InterPro" id="IPR009045">
    <property type="entry name" value="Zn_M74/Hedgehog-like"/>
</dbReference>
<keyword evidence="2" id="KW-0378">Hydrolase</keyword>
<organism evidence="2 3">
    <name type="scientific">Paenibacillus tyrfis</name>
    <dbReference type="NCBI Taxonomy" id="1501230"/>
    <lineage>
        <taxon>Bacteria</taxon>
        <taxon>Bacillati</taxon>
        <taxon>Bacillota</taxon>
        <taxon>Bacilli</taxon>
        <taxon>Bacillales</taxon>
        <taxon>Paenibacillaceae</taxon>
        <taxon>Paenibacillus</taxon>
    </lineage>
</organism>
<dbReference type="InterPro" id="IPR058193">
    <property type="entry name" value="VanY/YodJ_core_dom"/>
</dbReference>
<dbReference type="EMBL" id="JNVM01000006">
    <property type="protein sequence ID" value="KEQ26314.1"/>
    <property type="molecule type" value="Genomic_DNA"/>
</dbReference>
<gene>
    <name evidence="2" type="ORF">ET33_31060</name>
</gene>
<accession>A0A081P6J1</accession>
<keyword evidence="3" id="KW-1185">Reference proteome</keyword>
<dbReference type="InterPro" id="IPR052179">
    <property type="entry name" value="DD-CPase-like"/>
</dbReference>
<proteinExistence type="predicted"/>
<dbReference type="SUPFAM" id="SSF55166">
    <property type="entry name" value="Hedgehog/DD-peptidase"/>
    <property type="match status" value="1"/>
</dbReference>
<dbReference type="InterPro" id="IPR003709">
    <property type="entry name" value="VanY-like_core_dom"/>
</dbReference>
<evidence type="ECO:0000313" key="3">
    <source>
        <dbReference type="Proteomes" id="UP000028123"/>
    </source>
</evidence>
<dbReference type="AlphaFoldDB" id="A0A081P6J1"/>
<dbReference type="CDD" id="cd14852">
    <property type="entry name" value="LD-carboxypeptidase"/>
    <property type="match status" value="1"/>
</dbReference>
<dbReference type="Proteomes" id="UP000028123">
    <property type="component" value="Unassembled WGS sequence"/>
</dbReference>
<protein>
    <submittedName>
        <fullName evidence="2">Peptidase M15B and M15C DD-carboxypeptidase VanY/endolysin</fullName>
    </submittedName>
</protein>
<dbReference type="GO" id="GO:0006508">
    <property type="term" value="P:proteolysis"/>
    <property type="evidence" value="ECO:0007669"/>
    <property type="project" value="InterPro"/>
</dbReference>
<evidence type="ECO:0000259" key="1">
    <source>
        <dbReference type="Pfam" id="PF02557"/>
    </source>
</evidence>
<dbReference type="eggNOG" id="COG1876">
    <property type="taxonomic scope" value="Bacteria"/>
</dbReference>
<dbReference type="OrthoDB" id="9792074at2"/>
<dbReference type="PANTHER" id="PTHR34385:SF1">
    <property type="entry name" value="PEPTIDOGLYCAN L-ALANYL-D-GLUTAMATE ENDOPEPTIDASE CWLK"/>
    <property type="match status" value="1"/>
</dbReference>
<reference evidence="2 3" key="1">
    <citation type="submission" date="2014-06" db="EMBL/GenBank/DDBJ databases">
        <title>Draft genome sequence of Paenibacillus sp. MSt1.</title>
        <authorList>
            <person name="Aw Y.K."/>
            <person name="Ong K.S."/>
            <person name="Gan H.M."/>
            <person name="Lee S.M."/>
        </authorList>
    </citation>
    <scope>NUCLEOTIDE SEQUENCE [LARGE SCALE GENOMIC DNA]</scope>
    <source>
        <strain evidence="2 3">MSt1</strain>
    </source>
</reference>